<dbReference type="InterPro" id="IPR052338">
    <property type="entry name" value="Transposase_5"/>
</dbReference>
<dbReference type="InterPro" id="IPR036397">
    <property type="entry name" value="RNaseH_sf"/>
</dbReference>
<dbReference type="InterPro" id="IPR038717">
    <property type="entry name" value="Tc1-like_DDE_dom"/>
</dbReference>
<dbReference type="InterPro" id="IPR009057">
    <property type="entry name" value="Homeodomain-like_sf"/>
</dbReference>
<dbReference type="Pfam" id="PF13358">
    <property type="entry name" value="DDE_3"/>
    <property type="match status" value="1"/>
</dbReference>
<evidence type="ECO:0000313" key="4">
    <source>
        <dbReference type="Proteomes" id="UP000265000"/>
    </source>
</evidence>
<sequence>MGKKGDLSEFERGRIVGARRAGLSISETAQLVGFSRTTVSRVYREWSEKKKMSSKRQSCGRKCLVDVKGQLKMGRLIQDDRKATVAQITTRYNQETQNTISERTARRTLKQMGYINRRPHRVPVLSAKSRKLRLEFAEAHQKWTVTDWKNVAWSSGTRFQLQHSCGRVKIWHEQQESLDPSSPGSPAPAGGGGVTVWGIFSWHKLGPLVPIERCLSATDYLGLLGDHVHPFMSTVYPSADGCFQQGNAPCHNADVISNWFLEHKEEFTVLRLPPQSPDLNAMEHLWEMVEREVRTMAAQPTSQQQLRDAIVSAWTKASEESFRHVVESMPQRVKAVLKAKGGPTRY</sequence>
<evidence type="ECO:0000313" key="3">
    <source>
        <dbReference type="Ensembl" id="ENSFHEP00000016636.1"/>
    </source>
</evidence>
<dbReference type="Gene3D" id="3.30.420.10">
    <property type="entry name" value="Ribonuclease H-like superfamily/Ribonuclease H"/>
    <property type="match status" value="1"/>
</dbReference>
<proteinExistence type="predicted"/>
<dbReference type="Gene3D" id="1.10.10.10">
    <property type="entry name" value="Winged helix-like DNA-binding domain superfamily/Winged helix DNA-binding domain"/>
    <property type="match status" value="1"/>
</dbReference>
<reference evidence="3" key="2">
    <citation type="submission" date="2025-09" db="UniProtKB">
        <authorList>
            <consortium name="Ensembl"/>
        </authorList>
    </citation>
    <scope>IDENTIFICATION</scope>
</reference>
<name>A0A3Q2PSX3_FUNHE</name>
<feature type="domain" description="Tc1-like transposase DDE" evidence="2">
    <location>
        <begin position="247"/>
        <end position="305"/>
    </location>
</feature>
<dbReference type="STRING" id="8078.ENSFHEP00000016636"/>
<dbReference type="Proteomes" id="UP000265000">
    <property type="component" value="Unplaced"/>
</dbReference>
<dbReference type="GeneTree" id="ENSGT01150000286933"/>
<dbReference type="Pfam" id="PF01498">
    <property type="entry name" value="HTH_Tnp_Tc3_2"/>
    <property type="match status" value="1"/>
</dbReference>
<dbReference type="SUPFAM" id="SSF46689">
    <property type="entry name" value="Homeodomain-like"/>
    <property type="match status" value="1"/>
</dbReference>
<dbReference type="InterPro" id="IPR036388">
    <property type="entry name" value="WH-like_DNA-bd_sf"/>
</dbReference>
<dbReference type="PANTHER" id="PTHR23022">
    <property type="entry name" value="TRANSPOSABLE ELEMENT-RELATED"/>
    <property type="match status" value="1"/>
</dbReference>
<dbReference type="GO" id="GO:0003677">
    <property type="term" value="F:DNA binding"/>
    <property type="evidence" value="ECO:0007669"/>
    <property type="project" value="InterPro"/>
</dbReference>
<dbReference type="Ensembl" id="ENSFHET00000025199.1">
    <property type="protein sequence ID" value="ENSFHEP00000016636.1"/>
    <property type="gene ID" value="ENSFHEG00000000473.1"/>
</dbReference>
<reference evidence="3" key="1">
    <citation type="submission" date="2025-08" db="UniProtKB">
        <authorList>
            <consortium name="Ensembl"/>
        </authorList>
    </citation>
    <scope>IDENTIFICATION</scope>
</reference>
<dbReference type="GO" id="GO:0015074">
    <property type="term" value="P:DNA integration"/>
    <property type="evidence" value="ECO:0007669"/>
    <property type="project" value="InterPro"/>
</dbReference>
<evidence type="ECO:0000259" key="2">
    <source>
        <dbReference type="Pfam" id="PF13358"/>
    </source>
</evidence>
<dbReference type="AlphaFoldDB" id="A0A3Q2PSX3"/>
<evidence type="ECO:0000259" key="1">
    <source>
        <dbReference type="Pfam" id="PF01498"/>
    </source>
</evidence>
<accession>A0A3Q2PSX3</accession>
<feature type="domain" description="Transposase Tc1-like" evidence="1">
    <location>
        <begin position="75"/>
        <end position="141"/>
    </location>
</feature>
<dbReference type="GO" id="GO:0006313">
    <property type="term" value="P:DNA transposition"/>
    <property type="evidence" value="ECO:0007669"/>
    <property type="project" value="InterPro"/>
</dbReference>
<dbReference type="Pfam" id="PF13384">
    <property type="entry name" value="HTH_23"/>
    <property type="match status" value="1"/>
</dbReference>
<keyword evidence="4" id="KW-1185">Reference proteome</keyword>
<protein>
    <submittedName>
        <fullName evidence="3">Mitochondrial ribosomal protein L58</fullName>
    </submittedName>
</protein>
<dbReference type="InterPro" id="IPR002492">
    <property type="entry name" value="Transposase_Tc1-like"/>
</dbReference>
<dbReference type="PANTHER" id="PTHR23022:SF135">
    <property type="entry name" value="SI:DKEY-77F5.3"/>
    <property type="match status" value="1"/>
</dbReference>
<organism evidence="3 4">
    <name type="scientific">Fundulus heteroclitus</name>
    <name type="common">Killifish</name>
    <name type="synonym">Mummichog</name>
    <dbReference type="NCBI Taxonomy" id="8078"/>
    <lineage>
        <taxon>Eukaryota</taxon>
        <taxon>Metazoa</taxon>
        <taxon>Chordata</taxon>
        <taxon>Craniata</taxon>
        <taxon>Vertebrata</taxon>
        <taxon>Euteleostomi</taxon>
        <taxon>Actinopterygii</taxon>
        <taxon>Neopterygii</taxon>
        <taxon>Teleostei</taxon>
        <taxon>Neoteleostei</taxon>
        <taxon>Acanthomorphata</taxon>
        <taxon>Ovalentaria</taxon>
        <taxon>Atherinomorphae</taxon>
        <taxon>Cyprinodontiformes</taxon>
        <taxon>Fundulidae</taxon>
        <taxon>Fundulus</taxon>
    </lineage>
</organism>